<evidence type="ECO:0000313" key="1">
    <source>
        <dbReference type="EMBL" id="KAI0093907.1"/>
    </source>
</evidence>
<dbReference type="Proteomes" id="UP001055072">
    <property type="component" value="Unassembled WGS sequence"/>
</dbReference>
<dbReference type="EMBL" id="MU274901">
    <property type="protein sequence ID" value="KAI0093907.1"/>
    <property type="molecule type" value="Genomic_DNA"/>
</dbReference>
<comment type="caution">
    <text evidence="1">The sequence shown here is derived from an EMBL/GenBank/DDBJ whole genome shotgun (WGS) entry which is preliminary data.</text>
</comment>
<protein>
    <submittedName>
        <fullName evidence="1">Uncharacterized protein</fullName>
    </submittedName>
</protein>
<proteinExistence type="predicted"/>
<accession>A0ACB8UHI4</accession>
<gene>
    <name evidence="1" type="ORF">BDY19DRAFT_902611</name>
</gene>
<evidence type="ECO:0000313" key="2">
    <source>
        <dbReference type="Proteomes" id="UP001055072"/>
    </source>
</evidence>
<name>A0ACB8UHI4_9APHY</name>
<sequence length="221" mass="24952">MTTSATTSVTPAGKDKYAKKRILAITTDVLHLKHDTLHGPSHFMATLFAGRPRNKLDLFQSAQLKVKWAPANRQRSIAAVNSRDFRRWQTNCWTLATLTTRSASFNSRFPQAPANGFTVTSLEHGKVAPVIVHHNIQNPDVVVTATECQTQGRCTTQAILPDWPYDTLDPNQEDNLSTQCLYQWLGQQARWRRIHLQKGPPPSNMRKSTRAIYDSFRASVQ</sequence>
<keyword evidence="2" id="KW-1185">Reference proteome</keyword>
<reference evidence="1" key="1">
    <citation type="journal article" date="2021" name="Environ. Microbiol.">
        <title>Gene family expansions and transcriptome signatures uncover fungal adaptations to wood decay.</title>
        <authorList>
            <person name="Hage H."/>
            <person name="Miyauchi S."/>
            <person name="Viragh M."/>
            <person name="Drula E."/>
            <person name="Min B."/>
            <person name="Chaduli D."/>
            <person name="Navarro D."/>
            <person name="Favel A."/>
            <person name="Norest M."/>
            <person name="Lesage-Meessen L."/>
            <person name="Balint B."/>
            <person name="Merenyi Z."/>
            <person name="de Eugenio L."/>
            <person name="Morin E."/>
            <person name="Martinez A.T."/>
            <person name="Baldrian P."/>
            <person name="Stursova M."/>
            <person name="Martinez M.J."/>
            <person name="Novotny C."/>
            <person name="Magnuson J.K."/>
            <person name="Spatafora J.W."/>
            <person name="Maurice S."/>
            <person name="Pangilinan J."/>
            <person name="Andreopoulos W."/>
            <person name="LaButti K."/>
            <person name="Hundley H."/>
            <person name="Na H."/>
            <person name="Kuo A."/>
            <person name="Barry K."/>
            <person name="Lipzen A."/>
            <person name="Henrissat B."/>
            <person name="Riley R."/>
            <person name="Ahrendt S."/>
            <person name="Nagy L.G."/>
            <person name="Grigoriev I.V."/>
            <person name="Martin F."/>
            <person name="Rosso M.N."/>
        </authorList>
    </citation>
    <scope>NUCLEOTIDE SEQUENCE</scope>
    <source>
        <strain evidence="1">CBS 384.51</strain>
    </source>
</reference>
<organism evidence="1 2">
    <name type="scientific">Irpex rosettiformis</name>
    <dbReference type="NCBI Taxonomy" id="378272"/>
    <lineage>
        <taxon>Eukaryota</taxon>
        <taxon>Fungi</taxon>
        <taxon>Dikarya</taxon>
        <taxon>Basidiomycota</taxon>
        <taxon>Agaricomycotina</taxon>
        <taxon>Agaricomycetes</taxon>
        <taxon>Polyporales</taxon>
        <taxon>Irpicaceae</taxon>
        <taxon>Irpex</taxon>
    </lineage>
</organism>